<organism evidence="6 7">
    <name type="scientific">Parathalassolituus penaei</name>
    <dbReference type="NCBI Taxonomy" id="2997323"/>
    <lineage>
        <taxon>Bacteria</taxon>
        <taxon>Pseudomonadati</taxon>
        <taxon>Pseudomonadota</taxon>
        <taxon>Gammaproteobacteria</taxon>
        <taxon>Oceanospirillales</taxon>
        <taxon>Oceanospirillaceae</taxon>
        <taxon>Parathalassolituus</taxon>
    </lineage>
</organism>
<dbReference type="PANTHER" id="PTHR30537:SF35">
    <property type="entry name" value="TRANSCRIPTIONAL REGULATORY PROTEIN"/>
    <property type="match status" value="1"/>
</dbReference>
<comment type="similarity">
    <text evidence="1">Belongs to the LysR transcriptional regulatory family.</text>
</comment>
<feature type="domain" description="HTH lysR-type" evidence="5">
    <location>
        <begin position="1"/>
        <end position="59"/>
    </location>
</feature>
<evidence type="ECO:0000256" key="2">
    <source>
        <dbReference type="ARBA" id="ARBA00023015"/>
    </source>
</evidence>
<dbReference type="SUPFAM" id="SSF46785">
    <property type="entry name" value="Winged helix' DNA-binding domain"/>
    <property type="match status" value="1"/>
</dbReference>
<keyword evidence="2" id="KW-0805">Transcription regulation</keyword>
<gene>
    <name evidence="6" type="ORF">OUO13_07835</name>
</gene>
<accession>A0A9X3ITD9</accession>
<evidence type="ECO:0000256" key="1">
    <source>
        <dbReference type="ARBA" id="ARBA00009437"/>
    </source>
</evidence>
<dbReference type="PANTHER" id="PTHR30537">
    <property type="entry name" value="HTH-TYPE TRANSCRIPTIONAL REGULATOR"/>
    <property type="match status" value="1"/>
</dbReference>
<dbReference type="InterPro" id="IPR058163">
    <property type="entry name" value="LysR-type_TF_proteobact-type"/>
</dbReference>
<dbReference type="Gene3D" id="1.10.10.10">
    <property type="entry name" value="Winged helix-like DNA-binding domain superfamily/Winged helix DNA-binding domain"/>
    <property type="match status" value="1"/>
</dbReference>
<dbReference type="Proteomes" id="UP001150830">
    <property type="component" value="Unassembled WGS sequence"/>
</dbReference>
<dbReference type="GO" id="GO:0003700">
    <property type="term" value="F:DNA-binding transcription factor activity"/>
    <property type="evidence" value="ECO:0007669"/>
    <property type="project" value="InterPro"/>
</dbReference>
<dbReference type="InterPro" id="IPR036388">
    <property type="entry name" value="WH-like_DNA-bd_sf"/>
</dbReference>
<name>A0A9X3ITD9_9GAMM</name>
<keyword evidence="4" id="KW-0804">Transcription</keyword>
<evidence type="ECO:0000256" key="4">
    <source>
        <dbReference type="ARBA" id="ARBA00023163"/>
    </source>
</evidence>
<keyword evidence="3" id="KW-0238">DNA-binding</keyword>
<dbReference type="Pfam" id="PF03466">
    <property type="entry name" value="LysR_substrate"/>
    <property type="match status" value="1"/>
</dbReference>
<dbReference type="CDD" id="cd08422">
    <property type="entry name" value="PBP2_CrgA_like"/>
    <property type="match status" value="1"/>
</dbReference>
<dbReference type="PROSITE" id="PS50931">
    <property type="entry name" value="HTH_LYSR"/>
    <property type="match status" value="1"/>
</dbReference>
<dbReference type="AlphaFoldDB" id="A0A9X3ITD9"/>
<evidence type="ECO:0000313" key="6">
    <source>
        <dbReference type="EMBL" id="MCY0965093.1"/>
    </source>
</evidence>
<dbReference type="FunFam" id="1.10.10.10:FF:000001">
    <property type="entry name" value="LysR family transcriptional regulator"/>
    <property type="match status" value="1"/>
</dbReference>
<dbReference type="EMBL" id="JAPNOA010000022">
    <property type="protein sequence ID" value="MCY0965093.1"/>
    <property type="molecule type" value="Genomic_DNA"/>
</dbReference>
<keyword evidence="7" id="KW-1185">Reference proteome</keyword>
<dbReference type="Gene3D" id="3.40.190.290">
    <property type="match status" value="1"/>
</dbReference>
<reference evidence="6" key="1">
    <citation type="submission" date="2022-11" db="EMBL/GenBank/DDBJ databases">
        <title>Parathalassolutuus dongxingensis gen. nov., sp. nov., a novel member of family Oceanospirillaceae isolated from a coastal shrimp pond in Guangxi, China.</title>
        <authorList>
            <person name="Chen H."/>
        </authorList>
    </citation>
    <scope>NUCLEOTIDE SEQUENCE</scope>
    <source>
        <strain evidence="6">G-43</strain>
    </source>
</reference>
<dbReference type="InterPro" id="IPR000847">
    <property type="entry name" value="LysR_HTH_N"/>
</dbReference>
<dbReference type="InterPro" id="IPR005119">
    <property type="entry name" value="LysR_subst-bd"/>
</dbReference>
<dbReference type="Pfam" id="PF00126">
    <property type="entry name" value="HTH_1"/>
    <property type="match status" value="1"/>
</dbReference>
<sequence>MDTLDGLKAFVATAQTGSFTAAAEQLGISNRLVSKYVAELEQRTGARLLQRTTRQVGLSAAGEALYERVPALLEELDELLGAVSADARQMAGRLRISAPVMFGEVYLQGLIQRFASQYPQLVLDLQLSDDFVDLVQEGIDLAFRIGDPKLDSLKARKLGEIRTLLVAAPSYLANAPALSHPEELLNHRCIIDTNRETPWRWLFSENEQPLVVSVPQTLLVNSARVARDWAMAGYGIARVPDFAVRDAIAREELVVLLEGFHHDSHPVNAVYLAGTSVPRKVRALIDFAVVDSQRLFNPHEPG</sequence>
<evidence type="ECO:0000256" key="3">
    <source>
        <dbReference type="ARBA" id="ARBA00023125"/>
    </source>
</evidence>
<dbReference type="InterPro" id="IPR036390">
    <property type="entry name" value="WH_DNA-bd_sf"/>
</dbReference>
<protein>
    <submittedName>
        <fullName evidence="6">LysR family transcriptional regulator</fullName>
    </submittedName>
</protein>
<dbReference type="SUPFAM" id="SSF53850">
    <property type="entry name" value="Periplasmic binding protein-like II"/>
    <property type="match status" value="1"/>
</dbReference>
<proteinExistence type="inferred from homology"/>
<dbReference type="GO" id="GO:0043565">
    <property type="term" value="F:sequence-specific DNA binding"/>
    <property type="evidence" value="ECO:0007669"/>
    <property type="project" value="TreeGrafter"/>
</dbReference>
<comment type="caution">
    <text evidence="6">The sequence shown here is derived from an EMBL/GenBank/DDBJ whole genome shotgun (WGS) entry which is preliminary data.</text>
</comment>
<evidence type="ECO:0000313" key="7">
    <source>
        <dbReference type="Proteomes" id="UP001150830"/>
    </source>
</evidence>
<evidence type="ECO:0000259" key="5">
    <source>
        <dbReference type="PROSITE" id="PS50931"/>
    </source>
</evidence>
<dbReference type="GO" id="GO:0006351">
    <property type="term" value="P:DNA-templated transcription"/>
    <property type="evidence" value="ECO:0007669"/>
    <property type="project" value="TreeGrafter"/>
</dbReference>
<dbReference type="RefSeq" id="WP_283173310.1">
    <property type="nucleotide sequence ID" value="NZ_JAPNOA010000022.1"/>
</dbReference>